<evidence type="ECO:0000313" key="3">
    <source>
        <dbReference type="Proteomes" id="UP000053558"/>
    </source>
</evidence>
<feature type="region of interest" description="Disordered" evidence="1">
    <location>
        <begin position="159"/>
        <end position="179"/>
    </location>
</feature>
<dbReference type="EMBL" id="JH711585">
    <property type="protein sequence ID" value="EIW76718.1"/>
    <property type="molecule type" value="Genomic_DNA"/>
</dbReference>
<dbReference type="KEGG" id="cput:CONPUDRAFT_139443"/>
<keyword evidence="3" id="KW-1185">Reference proteome</keyword>
<evidence type="ECO:0000313" key="2">
    <source>
        <dbReference type="EMBL" id="EIW76718.1"/>
    </source>
</evidence>
<dbReference type="InterPro" id="IPR053204">
    <property type="entry name" value="Oxopyrrolidines_Biosynth-assoc"/>
</dbReference>
<dbReference type="AlphaFoldDB" id="A0A5M3MBW2"/>
<organism evidence="2 3">
    <name type="scientific">Coniophora puteana (strain RWD-64-598)</name>
    <name type="common">Brown rot fungus</name>
    <dbReference type="NCBI Taxonomy" id="741705"/>
    <lineage>
        <taxon>Eukaryota</taxon>
        <taxon>Fungi</taxon>
        <taxon>Dikarya</taxon>
        <taxon>Basidiomycota</taxon>
        <taxon>Agaricomycotina</taxon>
        <taxon>Agaricomycetes</taxon>
        <taxon>Agaricomycetidae</taxon>
        <taxon>Boletales</taxon>
        <taxon>Coniophorineae</taxon>
        <taxon>Coniophoraceae</taxon>
        <taxon>Coniophora</taxon>
    </lineage>
</organism>
<dbReference type="GeneID" id="19201350"/>
<protein>
    <submittedName>
        <fullName evidence="2">Uncharacterized protein</fullName>
    </submittedName>
</protein>
<name>A0A5M3MBW2_CONPW</name>
<reference evidence="3" key="1">
    <citation type="journal article" date="2012" name="Science">
        <title>The Paleozoic origin of enzymatic lignin decomposition reconstructed from 31 fungal genomes.</title>
        <authorList>
            <person name="Floudas D."/>
            <person name="Binder M."/>
            <person name="Riley R."/>
            <person name="Barry K."/>
            <person name="Blanchette R.A."/>
            <person name="Henrissat B."/>
            <person name="Martinez A.T."/>
            <person name="Otillar R."/>
            <person name="Spatafora J.W."/>
            <person name="Yadav J.S."/>
            <person name="Aerts A."/>
            <person name="Benoit I."/>
            <person name="Boyd A."/>
            <person name="Carlson A."/>
            <person name="Copeland A."/>
            <person name="Coutinho P.M."/>
            <person name="de Vries R.P."/>
            <person name="Ferreira P."/>
            <person name="Findley K."/>
            <person name="Foster B."/>
            <person name="Gaskell J."/>
            <person name="Glotzer D."/>
            <person name="Gorecki P."/>
            <person name="Heitman J."/>
            <person name="Hesse C."/>
            <person name="Hori C."/>
            <person name="Igarashi K."/>
            <person name="Jurgens J.A."/>
            <person name="Kallen N."/>
            <person name="Kersten P."/>
            <person name="Kohler A."/>
            <person name="Kuees U."/>
            <person name="Kumar T.K.A."/>
            <person name="Kuo A."/>
            <person name="LaButti K."/>
            <person name="Larrondo L.F."/>
            <person name="Lindquist E."/>
            <person name="Ling A."/>
            <person name="Lombard V."/>
            <person name="Lucas S."/>
            <person name="Lundell T."/>
            <person name="Martin R."/>
            <person name="McLaughlin D.J."/>
            <person name="Morgenstern I."/>
            <person name="Morin E."/>
            <person name="Murat C."/>
            <person name="Nagy L.G."/>
            <person name="Nolan M."/>
            <person name="Ohm R.A."/>
            <person name="Patyshakuliyeva A."/>
            <person name="Rokas A."/>
            <person name="Ruiz-Duenas F.J."/>
            <person name="Sabat G."/>
            <person name="Salamov A."/>
            <person name="Samejima M."/>
            <person name="Schmutz J."/>
            <person name="Slot J.C."/>
            <person name="St John F."/>
            <person name="Stenlid J."/>
            <person name="Sun H."/>
            <person name="Sun S."/>
            <person name="Syed K."/>
            <person name="Tsang A."/>
            <person name="Wiebenga A."/>
            <person name="Young D."/>
            <person name="Pisabarro A."/>
            <person name="Eastwood D.C."/>
            <person name="Martin F."/>
            <person name="Cullen D."/>
            <person name="Grigoriev I.V."/>
            <person name="Hibbett D.S."/>
        </authorList>
    </citation>
    <scope>NUCLEOTIDE SEQUENCE [LARGE SCALE GENOMIC DNA]</scope>
    <source>
        <strain evidence="3">RWD-64-598 SS2</strain>
    </source>
</reference>
<dbReference type="OMA" id="EFSKERW"/>
<accession>A0A5M3MBW2</accession>
<dbReference type="PANTHER" id="PTHR38797">
    <property type="entry name" value="NUCLEAR PORE COMPLEX PROTEIN NUP85-RELATED"/>
    <property type="match status" value="1"/>
</dbReference>
<dbReference type="OrthoDB" id="3350591at2759"/>
<proteinExistence type="predicted"/>
<dbReference type="InterPro" id="IPR022085">
    <property type="entry name" value="OpdG"/>
</dbReference>
<evidence type="ECO:0000256" key="1">
    <source>
        <dbReference type="SAM" id="MobiDB-lite"/>
    </source>
</evidence>
<sequence length="403" mass="44733">MAISQAAAAGDDGLTGWERGERREAAEAAAIAADTSLSEPAKIDALARVRNWFAGDTSTIDRYLAGDLPLAEAVEMLAAPIDRAYSTADHGRKLWESERTARNQRQYWSPEKALEMWGAQEDFPEPAEETEGMLSTEGGLWELWYAVLHAAKRIPWYSPRDGEGQWEGEGEGEGEGQRPQKRLLELVQALKARPNPSPPERMTTALRRDWIWDSGTLWSDLVMLGPSAREAWNDSPGCGAGWTAPEQRAWANVNAFVARLTATATADFRLYAMWALRDALEEDLKPRNLHVAAPPAVRLASNVAAAAAWILVAGDFLYARHADGERYAQEADVSLAARGKQLPWHGDNEISTARWRFWCRRFGQEAQNAELPAEVRELARRSGERINALEQADTERVVDGDSN</sequence>
<gene>
    <name evidence="2" type="ORF">CONPUDRAFT_139443</name>
</gene>
<dbReference type="RefSeq" id="XP_007773091.1">
    <property type="nucleotide sequence ID" value="XM_007774901.1"/>
</dbReference>
<feature type="compositionally biased region" description="Acidic residues" evidence="1">
    <location>
        <begin position="164"/>
        <end position="174"/>
    </location>
</feature>
<dbReference type="Proteomes" id="UP000053558">
    <property type="component" value="Unassembled WGS sequence"/>
</dbReference>
<dbReference type="Pfam" id="PF12311">
    <property type="entry name" value="DUF3632"/>
    <property type="match status" value="1"/>
</dbReference>
<dbReference type="PANTHER" id="PTHR38797:SF4">
    <property type="entry name" value="NUCLEAR PORE COMPLEX PROTEIN NUP85"/>
    <property type="match status" value="1"/>
</dbReference>
<comment type="caution">
    <text evidence="2">The sequence shown here is derived from an EMBL/GenBank/DDBJ whole genome shotgun (WGS) entry which is preliminary data.</text>
</comment>